<dbReference type="EMBL" id="MU275866">
    <property type="protein sequence ID" value="KAI0049996.1"/>
    <property type="molecule type" value="Genomic_DNA"/>
</dbReference>
<dbReference type="Proteomes" id="UP000814033">
    <property type="component" value="Unassembled WGS sequence"/>
</dbReference>
<organism evidence="1 2">
    <name type="scientific">Auriscalpium vulgare</name>
    <dbReference type="NCBI Taxonomy" id="40419"/>
    <lineage>
        <taxon>Eukaryota</taxon>
        <taxon>Fungi</taxon>
        <taxon>Dikarya</taxon>
        <taxon>Basidiomycota</taxon>
        <taxon>Agaricomycotina</taxon>
        <taxon>Agaricomycetes</taxon>
        <taxon>Russulales</taxon>
        <taxon>Auriscalpiaceae</taxon>
        <taxon>Auriscalpium</taxon>
    </lineage>
</organism>
<gene>
    <name evidence="1" type="ORF">FA95DRAFT_699327</name>
</gene>
<accession>A0ACB8S2A1</accession>
<keyword evidence="2" id="KW-1185">Reference proteome</keyword>
<evidence type="ECO:0000313" key="1">
    <source>
        <dbReference type="EMBL" id="KAI0049996.1"/>
    </source>
</evidence>
<protein>
    <submittedName>
        <fullName evidence="1">Uncharacterized protein</fullName>
    </submittedName>
</protein>
<comment type="caution">
    <text evidence="1">The sequence shown here is derived from an EMBL/GenBank/DDBJ whole genome shotgun (WGS) entry which is preliminary data.</text>
</comment>
<proteinExistence type="predicted"/>
<reference evidence="1" key="2">
    <citation type="journal article" date="2022" name="New Phytol.">
        <title>Evolutionary transition to the ectomycorrhizal habit in the genomes of a hyperdiverse lineage of mushroom-forming fungi.</title>
        <authorList>
            <person name="Looney B."/>
            <person name="Miyauchi S."/>
            <person name="Morin E."/>
            <person name="Drula E."/>
            <person name="Courty P.E."/>
            <person name="Kohler A."/>
            <person name="Kuo A."/>
            <person name="LaButti K."/>
            <person name="Pangilinan J."/>
            <person name="Lipzen A."/>
            <person name="Riley R."/>
            <person name="Andreopoulos W."/>
            <person name="He G."/>
            <person name="Johnson J."/>
            <person name="Nolan M."/>
            <person name="Tritt A."/>
            <person name="Barry K.W."/>
            <person name="Grigoriev I.V."/>
            <person name="Nagy L.G."/>
            <person name="Hibbett D."/>
            <person name="Henrissat B."/>
            <person name="Matheny P.B."/>
            <person name="Labbe J."/>
            <person name="Martin F.M."/>
        </authorList>
    </citation>
    <scope>NUCLEOTIDE SEQUENCE</scope>
    <source>
        <strain evidence="1">FP105234-sp</strain>
    </source>
</reference>
<name>A0ACB8S2A1_9AGAM</name>
<reference evidence="1" key="1">
    <citation type="submission" date="2021-02" db="EMBL/GenBank/DDBJ databases">
        <authorList>
            <consortium name="DOE Joint Genome Institute"/>
            <person name="Ahrendt S."/>
            <person name="Looney B.P."/>
            <person name="Miyauchi S."/>
            <person name="Morin E."/>
            <person name="Drula E."/>
            <person name="Courty P.E."/>
            <person name="Chicoki N."/>
            <person name="Fauchery L."/>
            <person name="Kohler A."/>
            <person name="Kuo A."/>
            <person name="Labutti K."/>
            <person name="Pangilinan J."/>
            <person name="Lipzen A."/>
            <person name="Riley R."/>
            <person name="Andreopoulos W."/>
            <person name="He G."/>
            <person name="Johnson J."/>
            <person name="Barry K.W."/>
            <person name="Grigoriev I.V."/>
            <person name="Nagy L."/>
            <person name="Hibbett D."/>
            <person name="Henrissat B."/>
            <person name="Matheny P.B."/>
            <person name="Labbe J."/>
            <person name="Martin F."/>
        </authorList>
    </citation>
    <scope>NUCLEOTIDE SEQUENCE</scope>
    <source>
        <strain evidence="1">FP105234-sp</strain>
    </source>
</reference>
<sequence length="75" mass="8130">MSLFFGSSLIGAESGTASLDLKPSEQYILDRDDNAGQTCLARQAVSDVPRPDDFNIIETLSDKSLSWGVFITFNG</sequence>
<evidence type="ECO:0000313" key="2">
    <source>
        <dbReference type="Proteomes" id="UP000814033"/>
    </source>
</evidence>